<comment type="catalytic activity">
    <reaction evidence="16">
        <text>alpha-D-galactosyl-(1-&gt;3)-beta-D-galactosyl-(1-&gt;4)-N-acetyl-beta-D-glucosaminyl-(1-&gt;3)-beta-D-galactosyl-(1-&gt;4)-beta-D-glucosyl-(1&lt;-&gt;1')-ceramide + GDP-beta-L-fucose = a neolactoside IV(3)-alpha-Gal,III(3)-alpha-Fuc-nLc4Cer + GDP + H(+)</text>
        <dbReference type="Rhea" id="RHEA:48380"/>
        <dbReference type="ChEBI" id="CHEBI:15378"/>
        <dbReference type="ChEBI" id="CHEBI:57273"/>
        <dbReference type="ChEBI" id="CHEBI:58189"/>
        <dbReference type="ChEBI" id="CHEBI:90380"/>
        <dbReference type="ChEBI" id="CHEBI:90381"/>
    </reaction>
    <physiologicalReaction direction="left-to-right" evidence="16">
        <dbReference type="Rhea" id="RHEA:48381"/>
    </physiologicalReaction>
</comment>
<comment type="subcellular location">
    <subcellularLocation>
        <location evidence="24">Golgi apparatus</location>
        <location evidence="24">Golgi stack membrane</location>
        <topology evidence="24">Single-pass type II membrane protein</topology>
    </subcellularLocation>
    <subcellularLocation>
        <location evidence="21">Golgi apparatus</location>
        <location evidence="21">trans-Golgi network membrane</location>
        <topology evidence="21">Single-pass type II membrane protein</topology>
    </subcellularLocation>
</comment>
<evidence type="ECO:0000256" key="1">
    <source>
        <dbReference type="ARBA" id="ARBA00004922"/>
    </source>
</evidence>
<evidence type="ECO:0000313" key="27">
    <source>
        <dbReference type="Ensembl" id="ENSENLP00000010649.1"/>
    </source>
</evidence>
<evidence type="ECO:0000256" key="11">
    <source>
        <dbReference type="ARBA" id="ARBA00023098"/>
    </source>
</evidence>
<keyword evidence="6 24" id="KW-0808">Transferase</keyword>
<comment type="similarity">
    <text evidence="3 24">Belongs to the glycosyltransferase 10 family.</text>
</comment>
<evidence type="ECO:0000256" key="24">
    <source>
        <dbReference type="RuleBase" id="RU003832"/>
    </source>
</evidence>
<comment type="catalytic activity">
    <reaction evidence="17">
        <text>an alpha-Neu5Ac-(2-&gt;3)-beta-D-Gal-(1-&gt;4)-beta-D-GlcNAc-(1-&gt;3)-beta-D-Gal-(1-&gt;4)-beta-D-GlcNAc derivative + GDP-beta-L-fucose = an alpha-Neu5Ac-(2-&gt;3)-beta-D-Gal-(1-&gt;4)-beta-D-GlcNAc-(1-&gt;3)-beta-D-Gal-(1-&gt;4)-[alpha-L-Fuc-(1-&gt;3)]-beta-D-GlcNAc derivative + GDP + H(+)</text>
        <dbReference type="Rhea" id="RHEA:68044"/>
        <dbReference type="ChEBI" id="CHEBI:15378"/>
        <dbReference type="ChEBI" id="CHEBI:57273"/>
        <dbReference type="ChEBI" id="CHEBI:58189"/>
        <dbReference type="ChEBI" id="CHEBI:145343"/>
        <dbReference type="ChEBI" id="CHEBI:176900"/>
    </reaction>
    <physiologicalReaction direction="left-to-right" evidence="17">
        <dbReference type="Rhea" id="RHEA:68045"/>
    </physiologicalReaction>
</comment>
<organism evidence="27 28">
    <name type="scientific">Echeneis naucrates</name>
    <name type="common">Live sharksucker</name>
    <dbReference type="NCBI Taxonomy" id="173247"/>
    <lineage>
        <taxon>Eukaryota</taxon>
        <taxon>Metazoa</taxon>
        <taxon>Chordata</taxon>
        <taxon>Craniata</taxon>
        <taxon>Vertebrata</taxon>
        <taxon>Euteleostomi</taxon>
        <taxon>Actinopterygii</taxon>
        <taxon>Neopterygii</taxon>
        <taxon>Teleostei</taxon>
        <taxon>Neoteleostei</taxon>
        <taxon>Acanthomorphata</taxon>
        <taxon>Carangaria</taxon>
        <taxon>Carangiformes</taxon>
        <taxon>Echeneidae</taxon>
        <taxon>Echeneis</taxon>
    </lineage>
</organism>
<evidence type="ECO:0000256" key="15">
    <source>
        <dbReference type="ARBA" id="ARBA00029329"/>
    </source>
</evidence>
<evidence type="ECO:0000256" key="12">
    <source>
        <dbReference type="ARBA" id="ARBA00023136"/>
    </source>
</evidence>
<comment type="catalytic activity">
    <reaction evidence="20">
        <text>a neolactoside nLc4Cer + GDP-beta-L-fucose = a neolactoside III(3)-alpha-Fuc-nLc4Cer + GDP + H(+)</text>
        <dbReference type="Rhea" id="RHEA:48376"/>
        <dbReference type="ChEBI" id="CHEBI:15378"/>
        <dbReference type="ChEBI" id="CHEBI:57273"/>
        <dbReference type="ChEBI" id="CHEBI:58189"/>
        <dbReference type="ChEBI" id="CHEBI:90376"/>
        <dbReference type="ChEBI" id="CHEBI:90379"/>
    </reaction>
    <physiologicalReaction direction="left-to-right" evidence="20">
        <dbReference type="Rhea" id="RHEA:48377"/>
    </physiologicalReaction>
</comment>
<keyword evidence="11" id="KW-0443">Lipid metabolism</keyword>
<comment type="subunit">
    <text evidence="4">Homodimer.</text>
</comment>
<evidence type="ECO:0000256" key="5">
    <source>
        <dbReference type="ARBA" id="ARBA00022676"/>
    </source>
</evidence>
<dbReference type="PANTHER" id="PTHR11929:SF10">
    <property type="entry name" value="4-GALACTOSYL-N-ACETYLGLUCOSAMINIDE 3-ALPHA-L-FUCOSYLTRANSFERASE 9"/>
    <property type="match status" value="1"/>
</dbReference>
<evidence type="ECO:0000256" key="3">
    <source>
        <dbReference type="ARBA" id="ARBA00008919"/>
    </source>
</evidence>
<evidence type="ECO:0000256" key="9">
    <source>
        <dbReference type="ARBA" id="ARBA00022989"/>
    </source>
</evidence>
<evidence type="ECO:0000256" key="18">
    <source>
        <dbReference type="ARBA" id="ARBA00036295"/>
    </source>
</evidence>
<dbReference type="GO" id="GO:0006629">
    <property type="term" value="P:lipid metabolic process"/>
    <property type="evidence" value="ECO:0007669"/>
    <property type="project" value="UniProtKB-KW"/>
</dbReference>
<feature type="domain" description="Fucosyltransferase C-terminal" evidence="25">
    <location>
        <begin position="179"/>
        <end position="356"/>
    </location>
</feature>
<evidence type="ECO:0000256" key="21">
    <source>
        <dbReference type="ARBA" id="ARBA00037848"/>
    </source>
</evidence>
<comment type="catalytic activity">
    <reaction evidence="23">
        <text>an alpha-L-Fuc-(1-&gt;2)-beta-D-Gal-(1-&gt;4)-beta-D-GlcNAc derivative + GDP-beta-L-fucose = an alpha-L-Fuc-(1-&gt;2)-beta-D-Gal-(1-&gt;4)-[alpha-L-Fuc-(1-&gt;3)]-beta-D-GlcNAc derivative + GDP + H(+)</text>
        <dbReference type="Rhea" id="RHEA:77191"/>
        <dbReference type="ChEBI" id="CHEBI:15378"/>
        <dbReference type="ChEBI" id="CHEBI:57273"/>
        <dbReference type="ChEBI" id="CHEBI:58189"/>
        <dbReference type="ChEBI" id="CHEBI:133510"/>
        <dbReference type="ChEBI" id="CHEBI:195560"/>
    </reaction>
    <physiologicalReaction direction="left-to-right" evidence="23">
        <dbReference type="Rhea" id="RHEA:77192"/>
    </physiologicalReaction>
</comment>
<dbReference type="GO" id="GO:0017083">
    <property type="term" value="F:4-galactosyl-N-acetylglucosaminide 3-alpha-L-fucosyltransferase activity"/>
    <property type="evidence" value="ECO:0007669"/>
    <property type="project" value="UniProtKB-EC"/>
</dbReference>
<keyword evidence="28" id="KW-1185">Reference proteome</keyword>
<dbReference type="InterPro" id="IPR001503">
    <property type="entry name" value="Glyco_trans_10"/>
</dbReference>
<name>A0A665TL58_ECHNA</name>
<keyword evidence="8" id="KW-0735">Signal-anchor</keyword>
<dbReference type="InParanoid" id="A0A665TL58"/>
<comment type="catalytic activity">
    <reaction evidence="18">
        <text>alpha-N-glycoloylneuraminosyl-(2-&gt;3)-beta-D-galactosyl-(1-&gt;4)-N-acetyl-beta-D-glucosaminyl-(1-&gt;3)-beta-D-galactosyl-(1-&gt;4)-N-acetyl-beta-D-glucosaminyl-(1-&gt;3)-beta-D-galactosyl-(1-&gt;4)-beta-D-glucosyl-(1&lt;-&gt;1')-ceramide + GDP-beta-L-fucose = alpha-N-glycoloylneuraminosyl-(2-&gt;3)-beta-D-galactosyl-(1-&gt;4)-N-acetyl-beta-D-glucosaminyl-(1-&gt;3)-beta-D-galactosyl-(1-&gt;4)-[alpha-L-fucosyl-(1-&gt;3)]-N-acetyl-beta-D-glucosaminyl-(1-&gt;3)-beta-D-galactosyl-(1-&gt;4)-beta-D-glucosyl-(1&lt;-&gt;1')-ceramide + GDP + H(+)</text>
        <dbReference type="Rhea" id="RHEA:48388"/>
        <dbReference type="ChEBI" id="CHEBI:15378"/>
        <dbReference type="ChEBI" id="CHEBI:57273"/>
        <dbReference type="ChEBI" id="CHEBI:58189"/>
        <dbReference type="ChEBI" id="CHEBI:90383"/>
        <dbReference type="ChEBI" id="CHEBI:90384"/>
    </reaction>
    <physiologicalReaction direction="left-to-right" evidence="18">
        <dbReference type="Rhea" id="RHEA:48389"/>
    </physiologicalReaction>
</comment>
<dbReference type="InterPro" id="IPR055270">
    <property type="entry name" value="Glyco_tran_10_C"/>
</dbReference>
<evidence type="ECO:0000256" key="20">
    <source>
        <dbReference type="ARBA" id="ARBA00036757"/>
    </source>
</evidence>
<evidence type="ECO:0000256" key="10">
    <source>
        <dbReference type="ARBA" id="ARBA00023034"/>
    </source>
</evidence>
<feature type="domain" description="Fucosyltransferase N-terminal" evidence="26">
    <location>
        <begin position="58"/>
        <end position="164"/>
    </location>
</feature>
<feature type="transmembrane region" description="Helical" evidence="24">
    <location>
        <begin position="6"/>
        <end position="26"/>
    </location>
</feature>
<keyword evidence="10 24" id="KW-0333">Golgi apparatus</keyword>
<comment type="catalytic activity">
    <reaction evidence="22">
        <text>beta-D-Gal-(1-&gt;4)-beta-D-GlcNAc-(1-&gt;3)-beta-D-Gal-(1-&gt;4)-D-Glc + GDP-beta-L-fucose = beta-D-Gal-(1-&gt;4)-[alpha-L-Fuc-(1-&gt;3)]-beta-D-GlcNAc-(1-&gt;3)-beta-D-Gal-(1-&gt;4)-D-Glc + GDP + H(+)</text>
        <dbReference type="Rhea" id="RHEA:77187"/>
        <dbReference type="ChEBI" id="CHEBI:15378"/>
        <dbReference type="ChEBI" id="CHEBI:57273"/>
        <dbReference type="ChEBI" id="CHEBI:58189"/>
        <dbReference type="ChEBI" id="CHEBI:60239"/>
        <dbReference type="ChEBI" id="CHEBI:61352"/>
    </reaction>
    <physiologicalReaction direction="left-to-right" evidence="22">
        <dbReference type="Rhea" id="RHEA:77188"/>
    </physiologicalReaction>
</comment>
<comment type="catalytic activity">
    <reaction evidence="15">
        <text>a beta-D-galactosyl-(1-&gt;4)-N-acetyl-beta-D-glucosaminyl derivative + GDP-beta-L-fucose = a beta-D-galactosyl-(1-&gt;4)-[alpha-L-fucosyl-(1-&gt;3)]-N-acetyl-beta-D-glucosaminyl derivative + GDP + H(+)</text>
        <dbReference type="Rhea" id="RHEA:14257"/>
        <dbReference type="ChEBI" id="CHEBI:15378"/>
        <dbReference type="ChEBI" id="CHEBI:57273"/>
        <dbReference type="ChEBI" id="CHEBI:58189"/>
        <dbReference type="ChEBI" id="CHEBI:133507"/>
        <dbReference type="ChEBI" id="CHEBI:137941"/>
        <dbReference type="EC" id="2.4.1.152"/>
    </reaction>
    <physiologicalReaction direction="left-to-right" evidence="15">
        <dbReference type="Rhea" id="RHEA:14258"/>
    </physiologicalReaction>
</comment>
<comment type="catalytic activity">
    <reaction evidence="19">
        <text>an N-acetyl-alpha-neuraminyl-(2-&gt;3)-beta-D-galactosyl-(1-&gt;4)-N-acetyl-beta-D-glucosaminyl derivative + GDP-beta-L-fucose = an alpha-Neu5Ac-(2-&gt;3)-beta-D-Gal-(1-&gt;4)-[alpha-L-Fuc-(1-&gt;3)]-beta-D-GlcNAc derivative + GDP + H(+)</text>
        <dbReference type="Rhea" id="RHEA:56076"/>
        <dbReference type="ChEBI" id="CHEBI:15378"/>
        <dbReference type="ChEBI" id="CHEBI:57273"/>
        <dbReference type="ChEBI" id="CHEBI:58189"/>
        <dbReference type="ChEBI" id="CHEBI:136545"/>
        <dbReference type="ChEBI" id="CHEBI:139509"/>
    </reaction>
    <physiologicalReaction direction="left-to-right" evidence="19">
        <dbReference type="Rhea" id="RHEA:56077"/>
    </physiologicalReaction>
</comment>
<keyword evidence="12 24" id="KW-0472">Membrane</keyword>
<evidence type="ECO:0000256" key="22">
    <source>
        <dbReference type="ARBA" id="ARBA00043828"/>
    </source>
</evidence>
<accession>A0A665TL58</accession>
<evidence type="ECO:0000256" key="2">
    <source>
        <dbReference type="ARBA" id="ARBA00004934"/>
    </source>
</evidence>
<dbReference type="GO" id="GO:0032580">
    <property type="term" value="C:Golgi cisterna membrane"/>
    <property type="evidence" value="ECO:0007669"/>
    <property type="project" value="UniProtKB-SubCell"/>
</dbReference>
<comment type="pathway">
    <text evidence="2">Glycolipid biosynthesis.</text>
</comment>
<keyword evidence="9 24" id="KW-1133">Transmembrane helix</keyword>
<evidence type="ECO:0000256" key="13">
    <source>
        <dbReference type="ARBA" id="ARBA00023157"/>
    </source>
</evidence>
<dbReference type="Pfam" id="PF17039">
    <property type="entry name" value="Glyco_tran_10_N"/>
    <property type="match status" value="1"/>
</dbReference>
<dbReference type="PANTHER" id="PTHR11929">
    <property type="entry name" value="ALPHA- 1,3 -FUCOSYLTRANSFERASE"/>
    <property type="match status" value="1"/>
</dbReference>
<dbReference type="InterPro" id="IPR031481">
    <property type="entry name" value="Glyco_tran_10_N"/>
</dbReference>
<sequence length="359" mass="41971">MAFSLFRLILTGVLLLVGTIVLVLMYNSSLLSHKYFPVRNSKLLAVQPNCTMVTQQSNKPVVLLWFWPENKAFDFQDCKKLFKITNCKLTDDKSLYSKAEAVLIFHKAIYEDLSNLPTSPRPGFQRWIWLNMDSPTNTRQIEGLQSLFNLTLSYRRDADIPVRWKLTAKKQPAEEFVLPKKKRLLCWILENSDLNTTSVEGSSYYAKLVEYIKVHVFNTTLKGERYFQTISSCKFLLSFENSIHKDYISEIFNGPLAAGTVPIVLGPPRKNYEDFAPGTAFIHVSDFPDPMKLADLLLRLDEDSEAYMKYFTWRQFYTVRRHLTEENHKYTHAICQACYHVGLNKEYRVVRDLYKWFYQ</sequence>
<evidence type="ECO:0000259" key="26">
    <source>
        <dbReference type="Pfam" id="PF17039"/>
    </source>
</evidence>
<evidence type="ECO:0000259" key="25">
    <source>
        <dbReference type="Pfam" id="PF00852"/>
    </source>
</evidence>
<dbReference type="InterPro" id="IPR038577">
    <property type="entry name" value="GT10-like_C_sf"/>
</dbReference>
<dbReference type="Ensembl" id="ENSENLT00000011136.1">
    <property type="protein sequence ID" value="ENSENLP00000010649.1"/>
    <property type="gene ID" value="ENSENLG00000005175.1"/>
</dbReference>
<evidence type="ECO:0000256" key="16">
    <source>
        <dbReference type="ARBA" id="ARBA00036053"/>
    </source>
</evidence>
<keyword evidence="5 24" id="KW-0328">Glycosyltransferase</keyword>
<keyword evidence="7 24" id="KW-0812">Transmembrane</keyword>
<evidence type="ECO:0000256" key="14">
    <source>
        <dbReference type="ARBA" id="ARBA00023180"/>
    </source>
</evidence>
<dbReference type="Proteomes" id="UP000472264">
    <property type="component" value="Chromosome 11"/>
</dbReference>
<evidence type="ECO:0000256" key="8">
    <source>
        <dbReference type="ARBA" id="ARBA00022968"/>
    </source>
</evidence>
<dbReference type="AlphaFoldDB" id="A0A665TL58"/>
<dbReference type="UniPathway" id="UPA00378"/>
<dbReference type="Pfam" id="PF00852">
    <property type="entry name" value="Glyco_transf_10"/>
    <property type="match status" value="1"/>
</dbReference>
<evidence type="ECO:0000256" key="4">
    <source>
        <dbReference type="ARBA" id="ARBA00011738"/>
    </source>
</evidence>
<reference evidence="27" key="2">
    <citation type="submission" date="2025-08" db="UniProtKB">
        <authorList>
            <consortium name="Ensembl"/>
        </authorList>
    </citation>
    <scope>IDENTIFICATION</scope>
</reference>
<keyword evidence="13" id="KW-1015">Disulfide bond</keyword>
<dbReference type="SUPFAM" id="SSF53756">
    <property type="entry name" value="UDP-Glycosyltransferase/glycogen phosphorylase"/>
    <property type="match status" value="1"/>
</dbReference>
<dbReference type="EC" id="2.4.1.-" evidence="24"/>
<evidence type="ECO:0000256" key="23">
    <source>
        <dbReference type="ARBA" id="ARBA00043838"/>
    </source>
</evidence>
<evidence type="ECO:0000256" key="17">
    <source>
        <dbReference type="ARBA" id="ARBA00036234"/>
    </source>
</evidence>
<dbReference type="Gene3D" id="3.40.50.11660">
    <property type="entry name" value="Glycosyl transferase family 10, C-terminal domain"/>
    <property type="match status" value="1"/>
</dbReference>
<evidence type="ECO:0000313" key="28">
    <source>
        <dbReference type="Proteomes" id="UP000472264"/>
    </source>
</evidence>
<protein>
    <recommendedName>
        <fullName evidence="24">Fucosyltransferase</fullName>
        <ecNumber evidence="24">2.4.1.-</ecNumber>
    </recommendedName>
</protein>
<reference evidence="27" key="1">
    <citation type="submission" date="2021-04" db="EMBL/GenBank/DDBJ databases">
        <authorList>
            <consortium name="Wellcome Sanger Institute Data Sharing"/>
        </authorList>
    </citation>
    <scope>NUCLEOTIDE SEQUENCE [LARGE SCALE GENOMIC DNA]</scope>
</reference>
<dbReference type="OMA" id="ICQACYH"/>
<reference evidence="27" key="3">
    <citation type="submission" date="2025-09" db="UniProtKB">
        <authorList>
            <consortium name="Ensembl"/>
        </authorList>
    </citation>
    <scope>IDENTIFICATION</scope>
</reference>
<comment type="pathway">
    <text evidence="1">Protein modification; protein glycosylation.</text>
</comment>
<evidence type="ECO:0000256" key="6">
    <source>
        <dbReference type="ARBA" id="ARBA00022679"/>
    </source>
</evidence>
<evidence type="ECO:0000256" key="7">
    <source>
        <dbReference type="ARBA" id="ARBA00022692"/>
    </source>
</evidence>
<keyword evidence="14" id="KW-0325">Glycoprotein</keyword>
<proteinExistence type="inferred from homology"/>
<evidence type="ECO:0000256" key="19">
    <source>
        <dbReference type="ARBA" id="ARBA00036481"/>
    </source>
</evidence>